<dbReference type="RefSeq" id="WP_189567310.1">
    <property type="nucleotide sequence ID" value="NZ_BMXI01000002.1"/>
</dbReference>
<evidence type="ECO:0000313" key="2">
    <source>
        <dbReference type="Proteomes" id="UP000644507"/>
    </source>
</evidence>
<evidence type="ECO:0000313" key="1">
    <source>
        <dbReference type="EMBL" id="GHC43996.1"/>
    </source>
</evidence>
<comment type="caution">
    <text evidence="1">The sequence shown here is derived from an EMBL/GenBank/DDBJ whole genome shotgun (WGS) entry which is preliminary data.</text>
</comment>
<organism evidence="1 2">
    <name type="scientific">Roseibacillus persicicus</name>
    <dbReference type="NCBI Taxonomy" id="454148"/>
    <lineage>
        <taxon>Bacteria</taxon>
        <taxon>Pseudomonadati</taxon>
        <taxon>Verrucomicrobiota</taxon>
        <taxon>Verrucomicrobiia</taxon>
        <taxon>Verrucomicrobiales</taxon>
        <taxon>Verrucomicrobiaceae</taxon>
        <taxon>Roseibacillus</taxon>
    </lineage>
</organism>
<sequence length="163" mass="18822">MYLTRNEAEGTIMVRMMRQGVKYQKNFSKKKYGGWGKATKAAKEWRDEQLKILPPKIMNEEGRMSSRNSSGVVGVTLTRAAFTLETGNSYEYWSWKAKWPGCKYKGGIGWAVKKYGEEDAFALAVLSRELRTVDRDVIMKRLKKLRGTKKLEKILESRMLVLE</sequence>
<protein>
    <recommendedName>
        <fullName evidence="3">AP2/ERF domain-containing protein</fullName>
    </recommendedName>
</protein>
<name>A0A918WGB6_9BACT</name>
<keyword evidence="2" id="KW-1185">Reference proteome</keyword>
<dbReference type="EMBL" id="BMXI01000002">
    <property type="protein sequence ID" value="GHC43996.1"/>
    <property type="molecule type" value="Genomic_DNA"/>
</dbReference>
<reference evidence="1" key="2">
    <citation type="submission" date="2020-09" db="EMBL/GenBank/DDBJ databases">
        <authorList>
            <person name="Sun Q."/>
            <person name="Kim S."/>
        </authorList>
    </citation>
    <scope>NUCLEOTIDE SEQUENCE</scope>
    <source>
        <strain evidence="1">KCTC 12988</strain>
    </source>
</reference>
<proteinExistence type="predicted"/>
<gene>
    <name evidence="1" type="ORF">GCM10007100_06510</name>
</gene>
<dbReference type="Proteomes" id="UP000644507">
    <property type="component" value="Unassembled WGS sequence"/>
</dbReference>
<reference evidence="1" key="1">
    <citation type="journal article" date="2014" name="Int. J. Syst. Evol. Microbiol.">
        <title>Complete genome sequence of Corynebacterium casei LMG S-19264T (=DSM 44701T), isolated from a smear-ripened cheese.</title>
        <authorList>
            <consortium name="US DOE Joint Genome Institute (JGI-PGF)"/>
            <person name="Walter F."/>
            <person name="Albersmeier A."/>
            <person name="Kalinowski J."/>
            <person name="Ruckert C."/>
        </authorList>
    </citation>
    <scope>NUCLEOTIDE SEQUENCE</scope>
    <source>
        <strain evidence="1">KCTC 12988</strain>
    </source>
</reference>
<accession>A0A918WGB6</accession>
<evidence type="ECO:0008006" key="3">
    <source>
        <dbReference type="Google" id="ProtNLM"/>
    </source>
</evidence>
<dbReference type="AlphaFoldDB" id="A0A918WGB6"/>